<name>A0ABU0M5B8_9HYPH</name>
<evidence type="ECO:0000313" key="5">
    <source>
        <dbReference type="EMBL" id="MDQ0516030.1"/>
    </source>
</evidence>
<dbReference type="Pfam" id="PF00356">
    <property type="entry name" value="LacI"/>
    <property type="match status" value="1"/>
</dbReference>
<keyword evidence="2" id="KW-0238">DNA-binding</keyword>
<dbReference type="CDD" id="cd20010">
    <property type="entry name" value="PBP1_AglR-like"/>
    <property type="match status" value="1"/>
</dbReference>
<evidence type="ECO:0000256" key="3">
    <source>
        <dbReference type="ARBA" id="ARBA00023163"/>
    </source>
</evidence>
<dbReference type="InterPro" id="IPR046335">
    <property type="entry name" value="LacI/GalR-like_sensor"/>
</dbReference>
<feature type="domain" description="HTH lacI-type" evidence="4">
    <location>
        <begin position="1"/>
        <end position="55"/>
    </location>
</feature>
<dbReference type="SUPFAM" id="SSF47413">
    <property type="entry name" value="lambda repressor-like DNA-binding domains"/>
    <property type="match status" value="1"/>
</dbReference>
<dbReference type="PROSITE" id="PS50932">
    <property type="entry name" value="HTH_LACI_2"/>
    <property type="match status" value="1"/>
</dbReference>
<evidence type="ECO:0000313" key="6">
    <source>
        <dbReference type="Proteomes" id="UP001223743"/>
    </source>
</evidence>
<reference evidence="5 6" key="1">
    <citation type="submission" date="2023-07" db="EMBL/GenBank/DDBJ databases">
        <title>Genomic Encyclopedia of Type Strains, Phase IV (KMG-IV): sequencing the most valuable type-strain genomes for metagenomic binning, comparative biology and taxonomic classification.</title>
        <authorList>
            <person name="Goeker M."/>
        </authorList>
    </citation>
    <scope>NUCLEOTIDE SEQUENCE [LARGE SCALE GENOMIC DNA]</scope>
    <source>
        <strain evidence="5 6">B1-1</strain>
    </source>
</reference>
<dbReference type="InterPro" id="IPR010982">
    <property type="entry name" value="Lambda_DNA-bd_dom_sf"/>
</dbReference>
<dbReference type="EMBL" id="JAUSWJ010000001">
    <property type="protein sequence ID" value="MDQ0516030.1"/>
    <property type="molecule type" value="Genomic_DNA"/>
</dbReference>
<evidence type="ECO:0000259" key="4">
    <source>
        <dbReference type="PROSITE" id="PS50932"/>
    </source>
</evidence>
<dbReference type="SMART" id="SM00354">
    <property type="entry name" value="HTH_LACI"/>
    <property type="match status" value="1"/>
</dbReference>
<organism evidence="5 6">
    <name type="scientific">Kaistia geumhonensis</name>
    <dbReference type="NCBI Taxonomy" id="410839"/>
    <lineage>
        <taxon>Bacteria</taxon>
        <taxon>Pseudomonadati</taxon>
        <taxon>Pseudomonadota</taxon>
        <taxon>Alphaproteobacteria</taxon>
        <taxon>Hyphomicrobiales</taxon>
        <taxon>Kaistiaceae</taxon>
        <taxon>Kaistia</taxon>
    </lineage>
</organism>
<keyword evidence="3" id="KW-0804">Transcription</keyword>
<dbReference type="Gene3D" id="1.10.260.40">
    <property type="entry name" value="lambda repressor-like DNA-binding domains"/>
    <property type="match status" value="1"/>
</dbReference>
<evidence type="ECO:0000256" key="2">
    <source>
        <dbReference type="ARBA" id="ARBA00023125"/>
    </source>
</evidence>
<dbReference type="SUPFAM" id="SSF53822">
    <property type="entry name" value="Periplasmic binding protein-like I"/>
    <property type="match status" value="1"/>
</dbReference>
<dbReference type="Proteomes" id="UP001223743">
    <property type="component" value="Unassembled WGS sequence"/>
</dbReference>
<accession>A0ABU0M5B8</accession>
<dbReference type="PANTHER" id="PTHR30146:SF109">
    <property type="entry name" value="HTH-TYPE TRANSCRIPTIONAL REGULATOR GALS"/>
    <property type="match status" value="1"/>
</dbReference>
<dbReference type="RefSeq" id="WP_266280134.1">
    <property type="nucleotide sequence ID" value="NZ_JAPKNF010000001.1"/>
</dbReference>
<keyword evidence="1" id="KW-0805">Transcription regulation</keyword>
<sequence length="340" mass="37324">MRLKELALHLGLSQTTVSRALNGYPEVNEETRRRVLDAARRHGYQPNANARRLATGRAGAIGIVLPTDRNMLLDPHYMEFQAGLGETLLADEIDIVLSPTRGSDEMATYRRMAVGSRVDGVVLSSPLIADDRVRLLTELGLPFVLHGRTESPVAHAWIDIDNEGAFRHATKHLIDLGHRRIGLVNGETRFTFARDREAGFRSALAARGIAVDERFVASGVMSDEIGYRITERFLCETPRPTALLVSSMMMSLGAFRAIRAAGLELGRDVSMIAHDDVFPFLNPDVMVPTMSTTRSSIRAAGKRVGELLKELVEGRAAETIHELWPVELVVRASTGPAPDG</sequence>
<protein>
    <submittedName>
        <fullName evidence="5">LacI family transcriptional regulator</fullName>
    </submittedName>
</protein>
<proteinExistence type="predicted"/>
<dbReference type="InterPro" id="IPR000843">
    <property type="entry name" value="HTH_LacI"/>
</dbReference>
<evidence type="ECO:0000256" key="1">
    <source>
        <dbReference type="ARBA" id="ARBA00023015"/>
    </source>
</evidence>
<dbReference type="Pfam" id="PF13377">
    <property type="entry name" value="Peripla_BP_3"/>
    <property type="match status" value="1"/>
</dbReference>
<dbReference type="CDD" id="cd01392">
    <property type="entry name" value="HTH_LacI"/>
    <property type="match status" value="1"/>
</dbReference>
<keyword evidence="6" id="KW-1185">Reference proteome</keyword>
<gene>
    <name evidence="5" type="ORF">QO015_001643</name>
</gene>
<dbReference type="PANTHER" id="PTHR30146">
    <property type="entry name" value="LACI-RELATED TRANSCRIPTIONAL REPRESSOR"/>
    <property type="match status" value="1"/>
</dbReference>
<comment type="caution">
    <text evidence="5">The sequence shown here is derived from an EMBL/GenBank/DDBJ whole genome shotgun (WGS) entry which is preliminary data.</text>
</comment>
<dbReference type="InterPro" id="IPR028082">
    <property type="entry name" value="Peripla_BP_I"/>
</dbReference>
<dbReference type="Gene3D" id="3.40.50.2300">
    <property type="match status" value="2"/>
</dbReference>